<name>A0AAV2MI42_KNICA</name>
<protein>
    <recommendedName>
        <fullName evidence="3">MADF domain-containing protein</fullName>
    </recommendedName>
</protein>
<evidence type="ECO:0008006" key="3">
    <source>
        <dbReference type="Google" id="ProtNLM"/>
    </source>
</evidence>
<evidence type="ECO:0000313" key="1">
    <source>
        <dbReference type="EMBL" id="CAL1613018.1"/>
    </source>
</evidence>
<sequence length="134" mass="15177">MEAFALPPSPPCLMHCEENVRQSHFAPGLLRRPGLSVLKHREGRADLSNAQYLRAVSLERSHSRVTAAGQSPRSLAGKHESLEPLVSHCGHVCPHWQAVKELGLEGKVTHKQVSKKWENLKKRYKGPKDWLRHR</sequence>
<dbReference type="EMBL" id="OZ035830">
    <property type="protein sequence ID" value="CAL1613018.1"/>
    <property type="molecule type" value="Genomic_DNA"/>
</dbReference>
<proteinExistence type="predicted"/>
<reference evidence="1 2" key="1">
    <citation type="submission" date="2024-04" db="EMBL/GenBank/DDBJ databases">
        <authorList>
            <person name="Waldvogel A.-M."/>
            <person name="Schoenle A."/>
        </authorList>
    </citation>
    <scope>NUCLEOTIDE SEQUENCE [LARGE SCALE GENOMIC DNA]</scope>
</reference>
<keyword evidence="2" id="KW-1185">Reference proteome</keyword>
<dbReference type="AlphaFoldDB" id="A0AAV2MI42"/>
<organism evidence="1 2">
    <name type="scientific">Knipowitschia caucasica</name>
    <name type="common">Caucasian dwarf goby</name>
    <name type="synonym">Pomatoschistus caucasicus</name>
    <dbReference type="NCBI Taxonomy" id="637954"/>
    <lineage>
        <taxon>Eukaryota</taxon>
        <taxon>Metazoa</taxon>
        <taxon>Chordata</taxon>
        <taxon>Craniata</taxon>
        <taxon>Vertebrata</taxon>
        <taxon>Euteleostomi</taxon>
        <taxon>Actinopterygii</taxon>
        <taxon>Neopterygii</taxon>
        <taxon>Teleostei</taxon>
        <taxon>Neoteleostei</taxon>
        <taxon>Acanthomorphata</taxon>
        <taxon>Gobiaria</taxon>
        <taxon>Gobiiformes</taxon>
        <taxon>Gobioidei</taxon>
        <taxon>Gobiidae</taxon>
        <taxon>Gobiinae</taxon>
        <taxon>Knipowitschia</taxon>
    </lineage>
</organism>
<gene>
    <name evidence="1" type="ORF">KC01_LOCUS39286</name>
</gene>
<evidence type="ECO:0000313" key="2">
    <source>
        <dbReference type="Proteomes" id="UP001497482"/>
    </source>
</evidence>
<accession>A0AAV2MI42</accession>
<dbReference type="Proteomes" id="UP001497482">
    <property type="component" value="Chromosome 8"/>
</dbReference>